<evidence type="ECO:0000313" key="7">
    <source>
        <dbReference type="Proteomes" id="UP000305067"/>
    </source>
</evidence>
<evidence type="ECO:0000259" key="5">
    <source>
        <dbReference type="PROSITE" id="PS50118"/>
    </source>
</evidence>
<keyword evidence="7" id="KW-1185">Reference proteome</keyword>
<dbReference type="Pfam" id="PF00505">
    <property type="entry name" value="HMG_box"/>
    <property type="match status" value="1"/>
</dbReference>
<dbReference type="GO" id="GO:0000978">
    <property type="term" value="F:RNA polymerase II cis-regulatory region sequence-specific DNA binding"/>
    <property type="evidence" value="ECO:0007669"/>
    <property type="project" value="TreeGrafter"/>
</dbReference>
<dbReference type="CDD" id="cd01389">
    <property type="entry name" value="HMG-box_ROX1-like"/>
    <property type="match status" value="1"/>
</dbReference>
<dbReference type="AlphaFoldDB" id="A0A5C3R281"/>
<dbReference type="OrthoDB" id="6247875at2759"/>
<dbReference type="PANTHER" id="PTHR45789:SF2">
    <property type="entry name" value="FI18025P1"/>
    <property type="match status" value="1"/>
</dbReference>
<feature type="region of interest" description="Disordered" evidence="4">
    <location>
        <begin position="165"/>
        <end position="198"/>
    </location>
</feature>
<feature type="domain" description="HMG box" evidence="5">
    <location>
        <begin position="99"/>
        <end position="167"/>
    </location>
</feature>
<protein>
    <recommendedName>
        <fullName evidence="5">HMG box domain-containing protein</fullName>
    </recommendedName>
</protein>
<evidence type="ECO:0000313" key="6">
    <source>
        <dbReference type="EMBL" id="TFL06749.1"/>
    </source>
</evidence>
<feature type="region of interest" description="Disordered" evidence="4">
    <location>
        <begin position="1"/>
        <end position="101"/>
    </location>
</feature>
<dbReference type="STRING" id="1884261.A0A5C3R281"/>
<dbReference type="Gene3D" id="1.10.30.10">
    <property type="entry name" value="High mobility group box domain"/>
    <property type="match status" value="1"/>
</dbReference>
<dbReference type="PANTHER" id="PTHR45789">
    <property type="entry name" value="FI18025P1"/>
    <property type="match status" value="1"/>
</dbReference>
<dbReference type="GO" id="GO:0000981">
    <property type="term" value="F:DNA-binding transcription factor activity, RNA polymerase II-specific"/>
    <property type="evidence" value="ECO:0007669"/>
    <property type="project" value="TreeGrafter"/>
</dbReference>
<accession>A0A5C3R281</accession>
<dbReference type="SUPFAM" id="SSF47095">
    <property type="entry name" value="HMG-box"/>
    <property type="match status" value="1"/>
</dbReference>
<evidence type="ECO:0000256" key="2">
    <source>
        <dbReference type="ARBA" id="ARBA00023242"/>
    </source>
</evidence>
<dbReference type="InterPro" id="IPR051356">
    <property type="entry name" value="SOX/SOX-like_TF"/>
</dbReference>
<evidence type="ECO:0000256" key="4">
    <source>
        <dbReference type="SAM" id="MobiDB-lite"/>
    </source>
</evidence>
<organism evidence="6 7">
    <name type="scientific">Pterulicium gracile</name>
    <dbReference type="NCBI Taxonomy" id="1884261"/>
    <lineage>
        <taxon>Eukaryota</taxon>
        <taxon>Fungi</taxon>
        <taxon>Dikarya</taxon>
        <taxon>Basidiomycota</taxon>
        <taxon>Agaricomycotina</taxon>
        <taxon>Agaricomycetes</taxon>
        <taxon>Agaricomycetidae</taxon>
        <taxon>Agaricales</taxon>
        <taxon>Pleurotineae</taxon>
        <taxon>Pterulaceae</taxon>
        <taxon>Pterulicium</taxon>
    </lineage>
</organism>
<feature type="compositionally biased region" description="Low complexity" evidence="4">
    <location>
        <begin position="42"/>
        <end position="68"/>
    </location>
</feature>
<evidence type="ECO:0000256" key="1">
    <source>
        <dbReference type="ARBA" id="ARBA00023125"/>
    </source>
</evidence>
<name>A0A5C3R281_9AGAR</name>
<feature type="DNA-binding region" description="HMG box" evidence="3">
    <location>
        <begin position="99"/>
        <end position="167"/>
    </location>
</feature>
<feature type="compositionally biased region" description="Basic and acidic residues" evidence="4">
    <location>
        <begin position="28"/>
        <end position="40"/>
    </location>
</feature>
<dbReference type="InterPro" id="IPR009071">
    <property type="entry name" value="HMG_box_dom"/>
</dbReference>
<dbReference type="PROSITE" id="PS50118">
    <property type="entry name" value="HMG_BOX_2"/>
    <property type="match status" value="1"/>
</dbReference>
<dbReference type="EMBL" id="ML178815">
    <property type="protein sequence ID" value="TFL06749.1"/>
    <property type="molecule type" value="Genomic_DNA"/>
</dbReference>
<dbReference type="InterPro" id="IPR036910">
    <property type="entry name" value="HMG_box_dom_sf"/>
</dbReference>
<evidence type="ECO:0000256" key="3">
    <source>
        <dbReference type="PROSITE-ProRule" id="PRU00267"/>
    </source>
</evidence>
<keyword evidence="2 3" id="KW-0539">Nucleus</keyword>
<proteinExistence type="predicted"/>
<dbReference type="Proteomes" id="UP000305067">
    <property type="component" value="Unassembled WGS sequence"/>
</dbReference>
<dbReference type="GO" id="GO:0005634">
    <property type="term" value="C:nucleus"/>
    <property type="evidence" value="ECO:0007669"/>
    <property type="project" value="UniProtKB-UniRule"/>
</dbReference>
<dbReference type="SMART" id="SM00398">
    <property type="entry name" value="HMG"/>
    <property type="match status" value="1"/>
</dbReference>
<reference evidence="6 7" key="1">
    <citation type="journal article" date="2019" name="Nat. Ecol. Evol.">
        <title>Megaphylogeny resolves global patterns of mushroom evolution.</title>
        <authorList>
            <person name="Varga T."/>
            <person name="Krizsan K."/>
            <person name="Foldi C."/>
            <person name="Dima B."/>
            <person name="Sanchez-Garcia M."/>
            <person name="Sanchez-Ramirez S."/>
            <person name="Szollosi G.J."/>
            <person name="Szarkandi J.G."/>
            <person name="Papp V."/>
            <person name="Albert L."/>
            <person name="Andreopoulos W."/>
            <person name="Angelini C."/>
            <person name="Antonin V."/>
            <person name="Barry K.W."/>
            <person name="Bougher N.L."/>
            <person name="Buchanan P."/>
            <person name="Buyck B."/>
            <person name="Bense V."/>
            <person name="Catcheside P."/>
            <person name="Chovatia M."/>
            <person name="Cooper J."/>
            <person name="Damon W."/>
            <person name="Desjardin D."/>
            <person name="Finy P."/>
            <person name="Geml J."/>
            <person name="Haridas S."/>
            <person name="Hughes K."/>
            <person name="Justo A."/>
            <person name="Karasinski D."/>
            <person name="Kautmanova I."/>
            <person name="Kiss B."/>
            <person name="Kocsube S."/>
            <person name="Kotiranta H."/>
            <person name="LaButti K.M."/>
            <person name="Lechner B.E."/>
            <person name="Liimatainen K."/>
            <person name="Lipzen A."/>
            <person name="Lukacs Z."/>
            <person name="Mihaltcheva S."/>
            <person name="Morgado L.N."/>
            <person name="Niskanen T."/>
            <person name="Noordeloos M.E."/>
            <person name="Ohm R.A."/>
            <person name="Ortiz-Santana B."/>
            <person name="Ovrebo C."/>
            <person name="Racz N."/>
            <person name="Riley R."/>
            <person name="Savchenko A."/>
            <person name="Shiryaev A."/>
            <person name="Soop K."/>
            <person name="Spirin V."/>
            <person name="Szebenyi C."/>
            <person name="Tomsovsky M."/>
            <person name="Tulloss R.E."/>
            <person name="Uehling J."/>
            <person name="Grigoriev I.V."/>
            <person name="Vagvolgyi C."/>
            <person name="Papp T."/>
            <person name="Martin F.M."/>
            <person name="Miettinen O."/>
            <person name="Hibbett D.S."/>
            <person name="Nagy L.G."/>
        </authorList>
    </citation>
    <scope>NUCLEOTIDE SEQUENCE [LARGE SCALE GENOMIC DNA]</scope>
    <source>
        <strain evidence="6 7">CBS 309.79</strain>
    </source>
</reference>
<keyword evidence="1 3" id="KW-0238">DNA-binding</keyword>
<gene>
    <name evidence="6" type="ORF">BDV98DRAFT_653170</name>
</gene>
<sequence>MPRFPSSNVAVRRSRRLSQQKPVCFRDTYSDEHWEEHSDLLSEPPSSSSSSSSSSPSSSSHSAATSPEPQFPHHSGIQYQPERVDQNRSHSRRRSASHIPRPANAFILFRSAFWRRHKAEMGKTDHRMLSKDVGSVWNAMLDEDKEPFEELARSEKKRHQERYPDWKYSPKGTKGESERYSAAKRNAAKRKPAVPTHAGMQPLERLDEPMETSGPKLEYLQLPISAVKQEQISSPVISLPKPSSSSDLDAAEFTRTEDIPPLVLGELQYPGLLPRFHTPGGFDLYGDVNGDLSPSSHSQFYDPYACVPVPMPEYPSDASYYSSPCPLSSFGFSDPWTSEGSSSASSSPGSLSKPLHSDALPFSLTLSPKSLVEDILAMPMPMPISDFSELGLGMPMIHAPVASQYADLAMLEFVNFS</sequence>